<dbReference type="Gene3D" id="3.40.50.720">
    <property type="entry name" value="NAD(P)-binding Rossmann-like Domain"/>
    <property type="match status" value="1"/>
</dbReference>
<accession>A0A9E8SLS5</accession>
<dbReference type="InterPro" id="IPR036291">
    <property type="entry name" value="NAD(P)-bd_dom_sf"/>
</dbReference>
<dbReference type="KEGG" id="dpf:ON006_30655"/>
<dbReference type="Proteomes" id="UP001164653">
    <property type="component" value="Chromosome"/>
</dbReference>
<dbReference type="Pfam" id="PF01118">
    <property type="entry name" value="Semialdhyde_dh"/>
    <property type="match status" value="1"/>
</dbReference>
<name>A0A9E8SLS5_9BACT</name>
<reference evidence="2" key="1">
    <citation type="submission" date="2022-11" db="EMBL/GenBank/DDBJ databases">
        <title>Dyadobacter pollutisoli sp. nov., isolated from plastic dumped soil.</title>
        <authorList>
            <person name="Kim J.M."/>
            <person name="Kim K.R."/>
            <person name="Lee J.K."/>
            <person name="Hao L."/>
            <person name="Jeon C.O."/>
        </authorList>
    </citation>
    <scope>NUCLEOTIDE SEQUENCE</scope>
    <source>
        <strain evidence="2">U1</strain>
    </source>
</reference>
<dbReference type="GO" id="GO:0051287">
    <property type="term" value="F:NAD binding"/>
    <property type="evidence" value="ECO:0007669"/>
    <property type="project" value="InterPro"/>
</dbReference>
<dbReference type="InterPro" id="IPR000534">
    <property type="entry name" value="Semialdehyde_DH_NAD-bd"/>
</dbReference>
<proteinExistence type="predicted"/>
<evidence type="ECO:0000313" key="3">
    <source>
        <dbReference type="Proteomes" id="UP001164653"/>
    </source>
</evidence>
<evidence type="ECO:0000313" key="2">
    <source>
        <dbReference type="EMBL" id="WAC12076.1"/>
    </source>
</evidence>
<dbReference type="AlphaFoldDB" id="A0A9E8SLS5"/>
<gene>
    <name evidence="2" type="ORF">ON006_30655</name>
</gene>
<organism evidence="2 3">
    <name type="scientific">Dyadobacter pollutisoli</name>
    <dbReference type="NCBI Taxonomy" id="2910158"/>
    <lineage>
        <taxon>Bacteria</taxon>
        <taxon>Pseudomonadati</taxon>
        <taxon>Bacteroidota</taxon>
        <taxon>Cytophagia</taxon>
        <taxon>Cytophagales</taxon>
        <taxon>Spirosomataceae</taxon>
        <taxon>Dyadobacter</taxon>
    </lineage>
</organism>
<dbReference type="RefSeq" id="WP_244822057.1">
    <property type="nucleotide sequence ID" value="NZ_CP112998.1"/>
</dbReference>
<sequence>MKKFAFLVHLRDNYRKDLGELASPLGLVPDPVYRFLLKNRPLKPFVWSNVTLTPGAKEPEGFVIMLPYSGRQLLEQQKLMLPLVMRGMELAKQKGAEIMGLGALTSPITLGGKLVANNPFVSVTNGNAFTAVITHERIKQLIGSCPNKRPVVALVGATGSVGTLVSLLLAKHNAGNNYLLVARNENRLKALANKMNAFENDSTVSISQNIDSIKSADIVVLLTTAADCLLKANQLKRNAIVLDDTQPRNTHPDLLVQRPDIRIIDGGLVSVTHLNCTRGGIGLPQGLSYACMAETMLLAMADYEGDFSIGNPGTEQAEFISTIAAQFGDLGFCVAPDHSFGQPVRNPLNLDALRQTFEIVTDK</sequence>
<protein>
    <submittedName>
        <fullName evidence="2">Shikimate dehydrogenase</fullName>
    </submittedName>
</protein>
<keyword evidence="3" id="KW-1185">Reference proteome</keyword>
<feature type="domain" description="Semialdehyde dehydrogenase NAD-binding" evidence="1">
    <location>
        <begin position="152"/>
        <end position="243"/>
    </location>
</feature>
<dbReference type="EMBL" id="CP112998">
    <property type="protein sequence ID" value="WAC12076.1"/>
    <property type="molecule type" value="Genomic_DNA"/>
</dbReference>
<evidence type="ECO:0000259" key="1">
    <source>
        <dbReference type="Pfam" id="PF01118"/>
    </source>
</evidence>
<dbReference type="GO" id="GO:0016620">
    <property type="term" value="F:oxidoreductase activity, acting on the aldehyde or oxo group of donors, NAD or NADP as acceptor"/>
    <property type="evidence" value="ECO:0007669"/>
    <property type="project" value="InterPro"/>
</dbReference>
<dbReference type="SUPFAM" id="SSF51735">
    <property type="entry name" value="NAD(P)-binding Rossmann-fold domains"/>
    <property type="match status" value="1"/>
</dbReference>